<organism evidence="8 9">
    <name type="scientific">Achromobacter arsenitoxydans SY8</name>
    <dbReference type="NCBI Taxonomy" id="477184"/>
    <lineage>
        <taxon>Bacteria</taxon>
        <taxon>Pseudomonadati</taxon>
        <taxon>Pseudomonadota</taxon>
        <taxon>Betaproteobacteria</taxon>
        <taxon>Burkholderiales</taxon>
        <taxon>Alcaligenaceae</taxon>
        <taxon>Achromobacter</taxon>
    </lineage>
</organism>
<evidence type="ECO:0000313" key="9">
    <source>
        <dbReference type="Proteomes" id="UP000003113"/>
    </source>
</evidence>
<dbReference type="GO" id="GO:0046685">
    <property type="term" value="P:response to arsenic-containing substance"/>
    <property type="evidence" value="ECO:0007669"/>
    <property type="project" value="UniProtKB-KW"/>
</dbReference>
<dbReference type="InterPro" id="IPR006659">
    <property type="entry name" value="Arsenate_reductase"/>
</dbReference>
<evidence type="ECO:0000313" key="8">
    <source>
        <dbReference type="EMBL" id="EHK65498.1"/>
    </source>
</evidence>
<dbReference type="Proteomes" id="UP000003113">
    <property type="component" value="Unassembled WGS sequence"/>
</dbReference>
<dbReference type="EMBL" id="AGUF01000052">
    <property type="protein sequence ID" value="EHK65498.1"/>
    <property type="molecule type" value="Genomic_DNA"/>
</dbReference>
<evidence type="ECO:0000256" key="7">
    <source>
        <dbReference type="RuleBase" id="RU362029"/>
    </source>
</evidence>
<accession>H0F865</accession>
<evidence type="ECO:0000256" key="4">
    <source>
        <dbReference type="ARBA" id="ARBA00038969"/>
    </source>
</evidence>
<dbReference type="STRING" id="477184.KYC_14817"/>
<dbReference type="AlphaFoldDB" id="H0F865"/>
<dbReference type="RefSeq" id="WP_008163558.1">
    <property type="nucleotide sequence ID" value="NZ_AGUF01000052.1"/>
</dbReference>
<evidence type="ECO:0000256" key="2">
    <source>
        <dbReference type="ARBA" id="ARBA00022849"/>
    </source>
</evidence>
<dbReference type="OrthoDB" id="9790554at2"/>
<keyword evidence="2" id="KW-0059">Arsenical resistance</keyword>
<dbReference type="PANTHER" id="PTHR30041">
    <property type="entry name" value="ARSENATE REDUCTASE"/>
    <property type="match status" value="1"/>
</dbReference>
<name>H0F865_9BURK</name>
<comment type="similarity">
    <text evidence="1 6 7">Belongs to the ArsC family.</text>
</comment>
<sequence>MNTVTIFHNPQCGTSRNTLALIRNAGIEPQVIEYLQAPPDRATLVDLIARAGLTVREAIRQKGTPYLELGLDNESLSDDQLIDAMLAHPILINRPFVGTPAGVRLCRPSEVVLDILEAPQRGPFTKEDGEVVIDESGKRVR</sequence>
<dbReference type="GO" id="GO:0008794">
    <property type="term" value="F:arsenate reductase (glutaredoxin) activity"/>
    <property type="evidence" value="ECO:0007669"/>
    <property type="project" value="UniProtKB-UniRule"/>
</dbReference>
<keyword evidence="3 7" id="KW-0560">Oxidoreductase</keyword>
<keyword evidence="9" id="KW-1185">Reference proteome</keyword>
<dbReference type="PROSITE" id="PS51353">
    <property type="entry name" value="ARSC"/>
    <property type="match status" value="1"/>
</dbReference>
<comment type="catalytic activity">
    <reaction evidence="7">
        <text>[glutaredoxin]-dithiol + arsenate + glutathione + H(+) = glutathionyl-S-S-[glutaredoxin] + arsenite + H2O</text>
        <dbReference type="Rhea" id="RHEA:22016"/>
        <dbReference type="Rhea" id="RHEA-COMP:10729"/>
        <dbReference type="Rhea" id="RHEA-COMP:17668"/>
        <dbReference type="ChEBI" id="CHEBI:15377"/>
        <dbReference type="ChEBI" id="CHEBI:15378"/>
        <dbReference type="ChEBI" id="CHEBI:29242"/>
        <dbReference type="ChEBI" id="CHEBI:29950"/>
        <dbReference type="ChEBI" id="CHEBI:48597"/>
        <dbReference type="ChEBI" id="CHEBI:57925"/>
        <dbReference type="ChEBI" id="CHEBI:146199"/>
        <dbReference type="EC" id="1.20.4.1"/>
    </reaction>
</comment>
<gene>
    <name evidence="8" type="ORF">KYC_14817</name>
</gene>
<dbReference type="InterPro" id="IPR036249">
    <property type="entry name" value="Thioredoxin-like_sf"/>
</dbReference>
<dbReference type="InterPro" id="IPR006660">
    <property type="entry name" value="Arsenate_reductase-like"/>
</dbReference>
<evidence type="ECO:0000256" key="5">
    <source>
        <dbReference type="ARBA" id="ARBA00039879"/>
    </source>
</evidence>
<dbReference type="PATRIC" id="fig|477184.5.peg.2935"/>
<evidence type="ECO:0000256" key="1">
    <source>
        <dbReference type="ARBA" id="ARBA00007198"/>
    </source>
</evidence>
<dbReference type="Gene3D" id="3.40.30.10">
    <property type="entry name" value="Glutaredoxin"/>
    <property type="match status" value="1"/>
</dbReference>
<protein>
    <recommendedName>
        <fullName evidence="5 7">Arsenate reductase</fullName>
        <ecNumber evidence="4 7">1.20.4.1</ecNumber>
    </recommendedName>
</protein>
<dbReference type="EC" id="1.20.4.1" evidence="4 7"/>
<evidence type="ECO:0000256" key="6">
    <source>
        <dbReference type="PROSITE-ProRule" id="PRU01282"/>
    </source>
</evidence>
<dbReference type="eggNOG" id="COG1393">
    <property type="taxonomic scope" value="Bacteria"/>
</dbReference>
<dbReference type="SUPFAM" id="SSF52833">
    <property type="entry name" value="Thioredoxin-like"/>
    <property type="match status" value="1"/>
</dbReference>
<evidence type="ECO:0000256" key="3">
    <source>
        <dbReference type="ARBA" id="ARBA00023002"/>
    </source>
</evidence>
<proteinExistence type="inferred from homology"/>
<dbReference type="NCBIfam" id="TIGR00014">
    <property type="entry name" value="arsC"/>
    <property type="match status" value="1"/>
</dbReference>
<comment type="caution">
    <text evidence="8">The sequence shown here is derived from an EMBL/GenBank/DDBJ whole genome shotgun (WGS) entry which is preliminary data.</text>
</comment>
<reference evidence="8 9" key="1">
    <citation type="journal article" date="2012" name="J. Bacteriol.">
        <title>Genome sequence of the highly efficient arsenite-oxidizing bacterium Achromobacter arsenitoxydans SY8.</title>
        <authorList>
            <person name="Li X."/>
            <person name="Hu Y."/>
            <person name="Gong J."/>
            <person name="Lin Y."/>
            <person name="Johnstone L."/>
            <person name="Rensing C."/>
            <person name="Wang G."/>
        </authorList>
    </citation>
    <scope>NUCLEOTIDE SEQUENCE [LARGE SCALE GENOMIC DNA]</scope>
    <source>
        <strain evidence="8 9">SY8</strain>
    </source>
</reference>
<dbReference type="PANTHER" id="PTHR30041:SF5">
    <property type="entry name" value="ARSENATE REDUCTASE-RELATED"/>
    <property type="match status" value="1"/>
</dbReference>
<dbReference type="Pfam" id="PF03960">
    <property type="entry name" value="ArsC"/>
    <property type="match status" value="1"/>
</dbReference>
<dbReference type="CDD" id="cd03034">
    <property type="entry name" value="ArsC_ArsC"/>
    <property type="match status" value="1"/>
</dbReference>